<proteinExistence type="predicted"/>
<dbReference type="Proteomes" id="UP001500655">
    <property type="component" value="Unassembled WGS sequence"/>
</dbReference>
<evidence type="ECO:0000313" key="3">
    <source>
        <dbReference type="Proteomes" id="UP001500655"/>
    </source>
</evidence>
<feature type="transmembrane region" description="Helical" evidence="1">
    <location>
        <begin position="123"/>
        <end position="145"/>
    </location>
</feature>
<keyword evidence="1" id="KW-1133">Transmembrane helix</keyword>
<evidence type="ECO:0000256" key="1">
    <source>
        <dbReference type="SAM" id="Phobius"/>
    </source>
</evidence>
<keyword evidence="3" id="KW-1185">Reference proteome</keyword>
<sequence length="423" mass="44532">MTALTVARYLALLVPVAAVLAAAWHTRPDRRRRGAALIGTVAAGVGILALNMVAGAAGWWRFAAVTGSALGTPADLWLGWALLWGALPALVRVPVPLTLAALGFLDLLIMPRLTALVTLGERWLVGEAIGLAAVALPAILLGRWVADERRLPARATLQLVTFAGLTLWLIPAVAIDLGDGSWSHLAGLPRWGVSLVVQAVALVALPGVLAVREFVERGGGTPYPWDPPRTLVTTGPYAYVANPMQLSGVGLLLVAAAVTHSATLVAAAASTALFAAFIAGPHEHRDLTRRHGAAWAGYRAHVRTWWPRWRPYVEEPARLHLSVTCDMCDATAGAVGALGPRGLTIHPAEEYPRPLRRARYEAPDGYAADGVAAVARGLEHVHLGWAAVGWALRVPVLDRLATLIADGVGAGPRDLPAVRGSGP</sequence>
<feature type="transmembrane region" description="Helical" evidence="1">
    <location>
        <begin position="36"/>
        <end position="62"/>
    </location>
</feature>
<name>A0ABP4WCD7_9ACTN</name>
<gene>
    <name evidence="2" type="ORF">GCM10009681_21910</name>
</gene>
<organism evidence="2 3">
    <name type="scientific">Luedemannella helvata</name>
    <dbReference type="NCBI Taxonomy" id="349315"/>
    <lineage>
        <taxon>Bacteria</taxon>
        <taxon>Bacillati</taxon>
        <taxon>Actinomycetota</taxon>
        <taxon>Actinomycetes</taxon>
        <taxon>Micromonosporales</taxon>
        <taxon>Micromonosporaceae</taxon>
        <taxon>Luedemannella</taxon>
    </lineage>
</organism>
<keyword evidence="1" id="KW-0472">Membrane</keyword>
<feature type="transmembrane region" description="Helical" evidence="1">
    <location>
        <begin position="157"/>
        <end position="175"/>
    </location>
</feature>
<keyword evidence="1" id="KW-0812">Transmembrane</keyword>
<feature type="transmembrane region" description="Helical" evidence="1">
    <location>
        <begin position="98"/>
        <end position="117"/>
    </location>
</feature>
<feature type="transmembrane region" description="Helical" evidence="1">
    <location>
        <begin position="6"/>
        <end position="24"/>
    </location>
</feature>
<comment type="caution">
    <text evidence="2">The sequence shown here is derived from an EMBL/GenBank/DDBJ whole genome shotgun (WGS) entry which is preliminary data.</text>
</comment>
<evidence type="ECO:0008006" key="4">
    <source>
        <dbReference type="Google" id="ProtNLM"/>
    </source>
</evidence>
<dbReference type="EMBL" id="BAAALS010000008">
    <property type="protein sequence ID" value="GAA1750383.1"/>
    <property type="molecule type" value="Genomic_DNA"/>
</dbReference>
<evidence type="ECO:0000313" key="2">
    <source>
        <dbReference type="EMBL" id="GAA1750383.1"/>
    </source>
</evidence>
<accession>A0ABP4WCD7</accession>
<protein>
    <recommendedName>
        <fullName evidence="4">Isoprenylcysteine carboxylmethyltransferase family protein</fullName>
    </recommendedName>
</protein>
<feature type="transmembrane region" description="Helical" evidence="1">
    <location>
        <begin position="195"/>
        <end position="215"/>
    </location>
</feature>
<dbReference type="RefSeq" id="WP_344079576.1">
    <property type="nucleotide sequence ID" value="NZ_BAAALS010000008.1"/>
</dbReference>
<dbReference type="Gene3D" id="1.20.120.1630">
    <property type="match status" value="1"/>
</dbReference>
<reference evidence="3" key="1">
    <citation type="journal article" date="2019" name="Int. J. Syst. Evol. Microbiol.">
        <title>The Global Catalogue of Microorganisms (GCM) 10K type strain sequencing project: providing services to taxonomists for standard genome sequencing and annotation.</title>
        <authorList>
            <consortium name="The Broad Institute Genomics Platform"/>
            <consortium name="The Broad Institute Genome Sequencing Center for Infectious Disease"/>
            <person name="Wu L."/>
            <person name="Ma J."/>
        </authorList>
    </citation>
    <scope>NUCLEOTIDE SEQUENCE [LARGE SCALE GENOMIC DNA]</scope>
    <source>
        <strain evidence="3">JCM 13249</strain>
    </source>
</reference>